<keyword evidence="2" id="KW-1185">Reference proteome</keyword>
<evidence type="ECO:0000313" key="1">
    <source>
        <dbReference type="EMBL" id="TJZ54199.1"/>
    </source>
</evidence>
<name>A0A4U0NIV7_9ACTN</name>
<dbReference type="RefSeq" id="WP_136740126.1">
    <property type="nucleotide sequence ID" value="NZ_SUMB01000004.1"/>
</dbReference>
<accession>A0A4U0NIV7</accession>
<sequence>MARLEFVPSRDDPQQGPLTCVEEDAPFGSCGDLSSDFCALPAGAASWSCNAESSLFAASAPEEPAFWNLLTICSSVGAKLAGDLGSVPNMDPGSLPKAVGSKLMATPRTVFSVDVSGLGLHSGLVLKRAAAALVQPSCPLPSITVSEALMSSETPKLVTPSNTRSTVFSVALGGCAGQIGFVLKRTAAPALTQSFVGADAVLPSAADAVDAAVRP</sequence>
<dbReference type="AlphaFoldDB" id="A0A4U0NIV7"/>
<organism evidence="1 2">
    <name type="scientific">Streptomyces piniterrae</name>
    <dbReference type="NCBI Taxonomy" id="2571125"/>
    <lineage>
        <taxon>Bacteria</taxon>
        <taxon>Bacillati</taxon>
        <taxon>Actinomycetota</taxon>
        <taxon>Actinomycetes</taxon>
        <taxon>Kitasatosporales</taxon>
        <taxon>Streptomycetaceae</taxon>
        <taxon>Streptomyces</taxon>
    </lineage>
</organism>
<protein>
    <submittedName>
        <fullName evidence="1">Uncharacterized protein</fullName>
    </submittedName>
</protein>
<dbReference type="Proteomes" id="UP000308697">
    <property type="component" value="Unassembled WGS sequence"/>
</dbReference>
<reference evidence="1 2" key="1">
    <citation type="submission" date="2019-04" db="EMBL/GenBank/DDBJ databases">
        <title>Streptomyces piniterrae sp. nov., a heliquinomycin-producing actinomycete isolated from rhizosphere soil of Pinus yunnanensis.</title>
        <authorList>
            <person name="Zhuang X."/>
            <person name="Zhao J."/>
        </authorList>
    </citation>
    <scope>NUCLEOTIDE SEQUENCE [LARGE SCALE GENOMIC DNA]</scope>
    <source>
        <strain evidence="2">jys28</strain>
    </source>
</reference>
<proteinExistence type="predicted"/>
<comment type="caution">
    <text evidence="1">The sequence shown here is derived from an EMBL/GenBank/DDBJ whole genome shotgun (WGS) entry which is preliminary data.</text>
</comment>
<gene>
    <name evidence="1" type="ORF">FCH28_13525</name>
</gene>
<dbReference type="EMBL" id="SUMB01000004">
    <property type="protein sequence ID" value="TJZ54199.1"/>
    <property type="molecule type" value="Genomic_DNA"/>
</dbReference>
<evidence type="ECO:0000313" key="2">
    <source>
        <dbReference type="Proteomes" id="UP000308697"/>
    </source>
</evidence>